<evidence type="ECO:0000313" key="1">
    <source>
        <dbReference type="EMBL" id="KAK9824431.1"/>
    </source>
</evidence>
<evidence type="ECO:0000313" key="2">
    <source>
        <dbReference type="Proteomes" id="UP001489004"/>
    </source>
</evidence>
<keyword evidence="2" id="KW-1185">Reference proteome</keyword>
<comment type="caution">
    <text evidence="1">The sequence shown here is derived from an EMBL/GenBank/DDBJ whole genome shotgun (WGS) entry which is preliminary data.</text>
</comment>
<name>A0AAW1QSF3_9CHLO</name>
<reference evidence="1 2" key="1">
    <citation type="journal article" date="2024" name="Nat. Commun.">
        <title>Phylogenomics reveals the evolutionary origins of lichenization in chlorophyte algae.</title>
        <authorList>
            <person name="Puginier C."/>
            <person name="Libourel C."/>
            <person name="Otte J."/>
            <person name="Skaloud P."/>
            <person name="Haon M."/>
            <person name="Grisel S."/>
            <person name="Petersen M."/>
            <person name="Berrin J.G."/>
            <person name="Delaux P.M."/>
            <person name="Dal Grande F."/>
            <person name="Keller J."/>
        </authorList>
    </citation>
    <scope>NUCLEOTIDE SEQUENCE [LARGE SCALE GENOMIC DNA]</scope>
    <source>
        <strain evidence="1 2">SAG 2043</strain>
    </source>
</reference>
<dbReference type="AlphaFoldDB" id="A0AAW1QSF3"/>
<proteinExistence type="predicted"/>
<dbReference type="EMBL" id="JALJOR010000002">
    <property type="protein sequence ID" value="KAK9824431.1"/>
    <property type="molecule type" value="Genomic_DNA"/>
</dbReference>
<accession>A0AAW1QSF3</accession>
<organism evidence="1 2">
    <name type="scientific">[Myrmecia] bisecta</name>
    <dbReference type="NCBI Taxonomy" id="41462"/>
    <lineage>
        <taxon>Eukaryota</taxon>
        <taxon>Viridiplantae</taxon>
        <taxon>Chlorophyta</taxon>
        <taxon>core chlorophytes</taxon>
        <taxon>Trebouxiophyceae</taxon>
        <taxon>Trebouxiales</taxon>
        <taxon>Trebouxiaceae</taxon>
        <taxon>Myrmecia</taxon>
    </lineage>
</organism>
<protein>
    <submittedName>
        <fullName evidence="1">Uncharacterized protein</fullName>
    </submittedName>
</protein>
<sequence length="218" mass="23603">MGIMSLHLPTLEVTVGTHTLPIYMGADRGSLPKEEGAVLFVVPTGELHLSRALGAGEREAASRLIRLFGELEARRVDAAQLAKWQHDAEQAEGDHVPVAKLKIANKCRAKFQAIFSDTKRFLDMVPEADAALIRSDSGKPLVCRLDVPDAPGGKLVDLGLLTVSDDKLQLTHPNNLAADVAERRRDHRLALSADAHHTVWVAAEAPAPAPTKKRGRSK</sequence>
<dbReference type="Proteomes" id="UP001489004">
    <property type="component" value="Unassembled WGS sequence"/>
</dbReference>
<gene>
    <name evidence="1" type="ORF">WJX72_010190</name>
</gene>